<dbReference type="InterPro" id="IPR000719">
    <property type="entry name" value="Prot_kinase_dom"/>
</dbReference>
<feature type="domain" description="Protein kinase" evidence="4">
    <location>
        <begin position="245"/>
        <end position="476"/>
    </location>
</feature>
<feature type="compositionally biased region" description="Low complexity" evidence="3">
    <location>
        <begin position="1"/>
        <end position="49"/>
    </location>
</feature>
<evidence type="ECO:0000256" key="1">
    <source>
        <dbReference type="ARBA" id="ARBA00022741"/>
    </source>
</evidence>
<dbReference type="Pfam" id="PF07714">
    <property type="entry name" value="PK_Tyr_Ser-Thr"/>
    <property type="match status" value="1"/>
</dbReference>
<accession>A0ABM0M9F3</accession>
<dbReference type="InterPro" id="IPR011009">
    <property type="entry name" value="Kinase-like_dom_sf"/>
</dbReference>
<dbReference type="PANTHER" id="PTHR27001:SF931">
    <property type="entry name" value="OS11G0664100 PROTEIN"/>
    <property type="match status" value="1"/>
</dbReference>
<evidence type="ECO:0000256" key="3">
    <source>
        <dbReference type="SAM" id="MobiDB-lite"/>
    </source>
</evidence>
<dbReference type="SUPFAM" id="SSF56112">
    <property type="entry name" value="Protein kinase-like (PK-like)"/>
    <property type="match status" value="1"/>
</dbReference>
<reference evidence="6" key="1">
    <citation type="submission" date="2025-08" db="UniProtKB">
        <authorList>
            <consortium name="RefSeq"/>
        </authorList>
    </citation>
    <scope>IDENTIFICATION</scope>
    <source>
        <tissue evidence="6">Testes</tissue>
    </source>
</reference>
<dbReference type="Gene3D" id="3.40.50.1460">
    <property type="match status" value="1"/>
</dbReference>
<protein>
    <submittedName>
        <fullName evidence="6">Uncharacterized protein LOC102802931</fullName>
    </submittedName>
</protein>
<keyword evidence="1" id="KW-0547">Nucleotide-binding</keyword>
<keyword evidence="2" id="KW-0067">ATP-binding</keyword>
<name>A0ABM0M9F3_SACKO</name>
<evidence type="ECO:0000313" key="6">
    <source>
        <dbReference type="RefSeq" id="XP_006816644.1"/>
    </source>
</evidence>
<gene>
    <name evidence="6" type="primary">LOC102802931</name>
</gene>
<dbReference type="PANTHER" id="PTHR27001">
    <property type="entry name" value="OS01G0253100 PROTEIN"/>
    <property type="match status" value="1"/>
</dbReference>
<proteinExistence type="predicted"/>
<dbReference type="InterPro" id="IPR011600">
    <property type="entry name" value="Pept_C14_caspase"/>
</dbReference>
<dbReference type="GeneID" id="102802931"/>
<feature type="non-terminal residue" evidence="6">
    <location>
        <position position="1"/>
    </location>
</feature>
<organism evidence="5 6">
    <name type="scientific">Saccoglossus kowalevskii</name>
    <name type="common">Acorn worm</name>
    <dbReference type="NCBI Taxonomy" id="10224"/>
    <lineage>
        <taxon>Eukaryota</taxon>
        <taxon>Metazoa</taxon>
        <taxon>Hemichordata</taxon>
        <taxon>Enteropneusta</taxon>
        <taxon>Harrimaniidae</taxon>
        <taxon>Saccoglossus</taxon>
    </lineage>
</organism>
<feature type="region of interest" description="Disordered" evidence="3">
    <location>
        <begin position="1"/>
        <end position="58"/>
    </location>
</feature>
<dbReference type="Pfam" id="PF00656">
    <property type="entry name" value="Peptidase_C14"/>
    <property type="match status" value="1"/>
</dbReference>
<evidence type="ECO:0000259" key="4">
    <source>
        <dbReference type="SMART" id="SM00220"/>
    </source>
</evidence>
<dbReference type="Proteomes" id="UP000694865">
    <property type="component" value="Unplaced"/>
</dbReference>
<dbReference type="SMART" id="SM00220">
    <property type="entry name" value="S_TKc"/>
    <property type="match status" value="1"/>
</dbReference>
<dbReference type="Gene3D" id="3.30.200.20">
    <property type="entry name" value="Phosphorylase Kinase, domain 1"/>
    <property type="match status" value="1"/>
</dbReference>
<evidence type="ECO:0000256" key="2">
    <source>
        <dbReference type="ARBA" id="ARBA00022840"/>
    </source>
</evidence>
<evidence type="ECO:0000313" key="5">
    <source>
        <dbReference type="Proteomes" id="UP000694865"/>
    </source>
</evidence>
<dbReference type="InterPro" id="IPR001245">
    <property type="entry name" value="Ser-Thr/Tyr_kinase_cat_dom"/>
</dbReference>
<sequence>GDPAASGGDPAASGGDPASSGGDPASSGGDPASSGGDPASSGGDPAASGQNPDAQGVGLKKQLVVDLIDDVDPINDEDKTRIDDMIDRECTIDGSSSSSVPFPFEVAQDDGRVSITGEAGAKHMLSKIAKDKATVPTQPISDLNVGLHSVSVRDDHDDSNEQIQHSGMGWGNNTHTEGPSSMLPDDKNSQIVDDLISFDDVIASDAAPSVPMSTLSQDPLSTLYDLSYQDIEDFTDNFANLISDDGAFGPVYEGVFKHNGPHHMQKVAIKKLSLNKGEHGEREYKREVSVSEVKHPNILPVYAVCKGEGYDATLLHINDRYDVTLLHINDTYDATLLHINDRMFPSYNYTSSPGDQRSLCGTKGYQDPDLVRKPDGYYDEACDTYSLGKVLMELLTSTLAEEFDSENGEFFHTIWEDECEDANDLCKYADKEWPASDENNKVTLEFSKLILSCLLNTRRLKRPKIADICEKLENLAAENHIQIVTPSEDNKCCMCLMHPRSRISLLSCDCRVLCLPCIRNHNTQPCVCPTHRNVHPIIGHNTFLLSVGVGGEVYERDAEEIYNVFTNPAIGCIDKKKAWCLLGKDATVENIKSTYSNIAKSLKELDEDGENVFIFYYSGHCSKEGFIKCSGGGKEIRARKLQILLEEIKATRRLLIFDCCFANTMFPHKYRYGTKDGDQDEDESEIKDSKDAEMKDVSLVSTVGGRGVMMWGSSDNRKESHGAKYEEQDGNSVFTKYILDGLKGAENCSLKLEDCQICSDYRESLKFEQCVLLSKIRDYVFKHVEKEMQGNQNPQTAGVSELDFKLAYLF</sequence>
<keyword evidence="5" id="KW-1185">Reference proteome</keyword>
<dbReference type="Gene3D" id="1.10.510.10">
    <property type="entry name" value="Transferase(Phosphotransferase) domain 1"/>
    <property type="match status" value="1"/>
</dbReference>
<dbReference type="RefSeq" id="XP_006816644.1">
    <property type="nucleotide sequence ID" value="XM_006816581.1"/>
</dbReference>